<name>A0ABD1AS00_CARAN</name>
<dbReference type="Proteomes" id="UP001558713">
    <property type="component" value="Unassembled WGS sequence"/>
</dbReference>
<sequence length="107" mass="12183">MVKSGSKLKPSQDSSFLVIAGASLHVLLNGRVFPPLHRVVITGKKDRHVAGLFLRPEEGLIINTHEEIVDDEHPRLYKPFDYEDYLKFTDTNTKGRDLFNLKTYCAL</sequence>
<dbReference type="EMBL" id="JBANAX010000576">
    <property type="protein sequence ID" value="KAL1202510.1"/>
    <property type="molecule type" value="Genomic_DNA"/>
</dbReference>
<comment type="caution">
    <text evidence="1">The sequence shown here is derived from an EMBL/GenBank/DDBJ whole genome shotgun (WGS) entry which is preliminary data.</text>
</comment>
<keyword evidence="1" id="KW-0223">Dioxygenase</keyword>
<accession>A0ABD1AS00</accession>
<proteinExistence type="predicted"/>
<keyword evidence="2" id="KW-1185">Reference proteome</keyword>
<organism evidence="1 2">
    <name type="scientific">Cardamine amara subsp. amara</name>
    <dbReference type="NCBI Taxonomy" id="228776"/>
    <lineage>
        <taxon>Eukaryota</taxon>
        <taxon>Viridiplantae</taxon>
        <taxon>Streptophyta</taxon>
        <taxon>Embryophyta</taxon>
        <taxon>Tracheophyta</taxon>
        <taxon>Spermatophyta</taxon>
        <taxon>Magnoliopsida</taxon>
        <taxon>eudicotyledons</taxon>
        <taxon>Gunneridae</taxon>
        <taxon>Pentapetalae</taxon>
        <taxon>rosids</taxon>
        <taxon>malvids</taxon>
        <taxon>Brassicales</taxon>
        <taxon>Brassicaceae</taxon>
        <taxon>Cardamineae</taxon>
        <taxon>Cardamine</taxon>
    </lineage>
</organism>
<dbReference type="InterPro" id="IPR027443">
    <property type="entry name" value="IPNS-like_sf"/>
</dbReference>
<evidence type="ECO:0000313" key="1">
    <source>
        <dbReference type="EMBL" id="KAL1202510.1"/>
    </source>
</evidence>
<evidence type="ECO:0000313" key="2">
    <source>
        <dbReference type="Proteomes" id="UP001558713"/>
    </source>
</evidence>
<dbReference type="Gene3D" id="2.60.120.330">
    <property type="entry name" value="B-lactam Antibiotic, Isopenicillin N Synthase, Chain"/>
    <property type="match status" value="1"/>
</dbReference>
<keyword evidence="1" id="KW-0560">Oxidoreductase</keyword>
<dbReference type="GO" id="GO:0051213">
    <property type="term" value="F:dioxygenase activity"/>
    <property type="evidence" value="ECO:0007669"/>
    <property type="project" value="UniProtKB-KW"/>
</dbReference>
<protein>
    <submittedName>
        <fullName evidence="1">2-oxoglutarate-dependent dioxygenase AOP1</fullName>
    </submittedName>
</protein>
<dbReference type="SUPFAM" id="SSF51197">
    <property type="entry name" value="Clavaminate synthase-like"/>
    <property type="match status" value="1"/>
</dbReference>
<dbReference type="AlphaFoldDB" id="A0ABD1AS00"/>
<gene>
    <name evidence="1" type="ORF">V5N11_025071</name>
</gene>
<reference evidence="1 2" key="1">
    <citation type="submission" date="2024-04" db="EMBL/GenBank/DDBJ databases">
        <title>Genome assembly C_amara_ONT_v2.</title>
        <authorList>
            <person name="Yant L."/>
            <person name="Moore C."/>
            <person name="Slenker M."/>
        </authorList>
    </citation>
    <scope>NUCLEOTIDE SEQUENCE [LARGE SCALE GENOMIC DNA]</scope>
    <source>
        <tissue evidence="1">Leaf</tissue>
    </source>
</reference>